<evidence type="ECO:0000313" key="1">
    <source>
        <dbReference type="EMBL" id="CAG8773290.1"/>
    </source>
</evidence>
<gene>
    <name evidence="1" type="ORF">DERYTH_LOCUS18903</name>
</gene>
<dbReference type="AlphaFoldDB" id="A0A9N9P0I4"/>
<evidence type="ECO:0000313" key="2">
    <source>
        <dbReference type="Proteomes" id="UP000789405"/>
    </source>
</evidence>
<protein>
    <submittedName>
        <fullName evidence="1">8146_t:CDS:1</fullName>
    </submittedName>
</protein>
<dbReference type="Proteomes" id="UP000789405">
    <property type="component" value="Unassembled WGS sequence"/>
</dbReference>
<accession>A0A9N9P0I4</accession>
<organism evidence="1 2">
    <name type="scientific">Dentiscutata erythropus</name>
    <dbReference type="NCBI Taxonomy" id="1348616"/>
    <lineage>
        <taxon>Eukaryota</taxon>
        <taxon>Fungi</taxon>
        <taxon>Fungi incertae sedis</taxon>
        <taxon>Mucoromycota</taxon>
        <taxon>Glomeromycotina</taxon>
        <taxon>Glomeromycetes</taxon>
        <taxon>Diversisporales</taxon>
        <taxon>Gigasporaceae</taxon>
        <taxon>Dentiscutata</taxon>
    </lineage>
</organism>
<dbReference type="OrthoDB" id="1668230at2759"/>
<feature type="non-terminal residue" evidence="1">
    <location>
        <position position="428"/>
    </location>
</feature>
<reference evidence="1" key="1">
    <citation type="submission" date="2021-06" db="EMBL/GenBank/DDBJ databases">
        <authorList>
            <person name="Kallberg Y."/>
            <person name="Tangrot J."/>
            <person name="Rosling A."/>
        </authorList>
    </citation>
    <scope>NUCLEOTIDE SEQUENCE</scope>
    <source>
        <strain evidence="1">MA453B</strain>
    </source>
</reference>
<dbReference type="EMBL" id="CAJVPY010019886">
    <property type="protein sequence ID" value="CAG8773290.1"/>
    <property type="molecule type" value="Genomic_DNA"/>
</dbReference>
<name>A0A9N9P0I4_9GLOM</name>
<feature type="non-terminal residue" evidence="1">
    <location>
        <position position="1"/>
    </location>
</feature>
<keyword evidence="2" id="KW-1185">Reference proteome</keyword>
<comment type="caution">
    <text evidence="1">The sequence shown here is derived from an EMBL/GenBank/DDBJ whole genome shotgun (WGS) entry which is preliminary data.</text>
</comment>
<proteinExistence type="predicted"/>
<sequence>MNTIGEFYEWLKDIYNYRCAEIISYENLRHSYTLLDDVLVKRVFQCLPNQPPDRPLRKIPLIPTLYDQQQFLEWIRVPTPPLLLYTRDWIHELSLKYGILLKRSYLGRSEKACLKFSKEPKITEMNIFTVLLAQPKTQQEAYLLNNGIIIRENDELDLKNIPFLDDILEFNFPLEDFQHPKEPSKTIYCQVIAKMAKISFDLENIKPLEEVSEFVNISLGSCEPYKNLCELFSNNYGHLVPRTLILGRKLSIELKSCDISENTIDTQTYNYDKFNALGIRQILANWDDQYKYVDTRLFTSDGEIIRRDNIENWWNNLKENPNNWKVISYEDWIPVYKILKKTQNENIKELLSDQYRIVFSGEESLRKNDQTVITVKFPGPIDNNYQIYGSAVKKIADGNWESISDIKVRFKHTNKYGCVAVLLKSREA</sequence>